<evidence type="ECO:0000256" key="4">
    <source>
        <dbReference type="ARBA" id="ARBA00023024"/>
    </source>
</evidence>
<dbReference type="InterPro" id="IPR001579">
    <property type="entry name" value="Glyco_hydro_18_chit_AS"/>
</dbReference>
<keyword evidence="4" id="KW-0146">Chitin degradation</keyword>
<evidence type="ECO:0000256" key="7">
    <source>
        <dbReference type="RuleBase" id="RU004453"/>
    </source>
</evidence>
<dbReference type="Proteomes" id="UP000655830">
    <property type="component" value="Unassembled WGS sequence"/>
</dbReference>
<keyword evidence="4" id="KW-0119">Carbohydrate metabolism</keyword>
<dbReference type="PANTHER" id="PTHR11177:SF317">
    <property type="entry name" value="CHITINASE 12-RELATED"/>
    <property type="match status" value="1"/>
</dbReference>
<dbReference type="SMART" id="SM00636">
    <property type="entry name" value="Glyco_18"/>
    <property type="match status" value="1"/>
</dbReference>
<name>A0A926I9K8_9FIRM</name>
<keyword evidence="4" id="KW-0624">Polysaccharide degradation</keyword>
<comment type="similarity">
    <text evidence="7">Belongs to the glycosyl hydrolase 18 family.</text>
</comment>
<sequence length="454" mass="50590">MPRIPQIGYKFPQLRGMSSNNKWTVVCNAPTSYLKHTSLLRGPDEILHQNDIQIVQLPSRTTDTTLYIIDPSEILRAIIHDDISSPLTASHVVTIVDSLKKGYRPEIQSVSNQPTNPACPNIQKVVGEYVLGDPQNVDPFLLDFVIYAFALIQPDGSLDVYSRRYLQELANLRFSDPNLKVILGIGGWGNDGFSDAALTPQSRYNFAREVRSWVDEYDLDGVDIDWEYPGSSAAGITSRPQDRENFTLLLQALRDVLGSDAWISVAGTGDASYIRNVDIAGIAPIINYFNIMAYDFTAGVTGAQGARHHSNLFPSDLAFNNISADLYVQNLINAGMPPEQLLLGLPLYGRNGATITRTFDEIRRSYLNTNGYTVRWDNVAKAPYIVDQFGNFFLAFDNGLSIYFKGQYVADNCLGGLFTWQTNMDQANILANDMYLAINDPRTLEEILAQEYLG</sequence>
<evidence type="ECO:0000259" key="8">
    <source>
        <dbReference type="PROSITE" id="PS51910"/>
    </source>
</evidence>
<reference evidence="9" key="1">
    <citation type="submission" date="2020-08" db="EMBL/GenBank/DDBJ databases">
        <title>Genome public.</title>
        <authorList>
            <person name="Liu C."/>
            <person name="Sun Q."/>
        </authorList>
    </citation>
    <scope>NUCLEOTIDE SEQUENCE</scope>
    <source>
        <strain evidence="9">NSJ-12</strain>
    </source>
</reference>
<dbReference type="AlphaFoldDB" id="A0A926I9K8"/>
<dbReference type="GO" id="GO:0006032">
    <property type="term" value="P:chitin catabolic process"/>
    <property type="evidence" value="ECO:0007669"/>
    <property type="project" value="UniProtKB-KW"/>
</dbReference>
<evidence type="ECO:0000256" key="5">
    <source>
        <dbReference type="ARBA" id="ARBA00023295"/>
    </source>
</evidence>
<accession>A0A926I9K8</accession>
<dbReference type="SUPFAM" id="SSF51445">
    <property type="entry name" value="(Trans)glycosidases"/>
    <property type="match status" value="1"/>
</dbReference>
<keyword evidence="10" id="KW-1185">Reference proteome</keyword>
<dbReference type="InterPro" id="IPR001223">
    <property type="entry name" value="Glyco_hydro18_cat"/>
</dbReference>
<dbReference type="PROSITE" id="PS01095">
    <property type="entry name" value="GH18_1"/>
    <property type="match status" value="1"/>
</dbReference>
<keyword evidence="3 6" id="KW-0378">Hydrolase</keyword>
<dbReference type="EC" id="3.2.1.14" evidence="2"/>
<dbReference type="InterPro" id="IPR017853">
    <property type="entry name" value="GH"/>
</dbReference>
<dbReference type="GO" id="GO:0008061">
    <property type="term" value="F:chitin binding"/>
    <property type="evidence" value="ECO:0007669"/>
    <property type="project" value="InterPro"/>
</dbReference>
<dbReference type="RefSeq" id="WP_249332791.1">
    <property type="nucleotide sequence ID" value="NZ_JACRSY010000014.1"/>
</dbReference>
<evidence type="ECO:0000256" key="6">
    <source>
        <dbReference type="RuleBase" id="RU000489"/>
    </source>
</evidence>
<evidence type="ECO:0000256" key="3">
    <source>
        <dbReference type="ARBA" id="ARBA00022801"/>
    </source>
</evidence>
<dbReference type="Pfam" id="PF00704">
    <property type="entry name" value="Glyco_hydro_18"/>
    <property type="match status" value="1"/>
</dbReference>
<dbReference type="PROSITE" id="PS51910">
    <property type="entry name" value="GH18_2"/>
    <property type="match status" value="1"/>
</dbReference>
<dbReference type="InterPro" id="IPR011583">
    <property type="entry name" value="Chitinase_II/V-like_cat"/>
</dbReference>
<evidence type="ECO:0000313" key="10">
    <source>
        <dbReference type="Proteomes" id="UP000655830"/>
    </source>
</evidence>
<dbReference type="GO" id="GO:0008843">
    <property type="term" value="F:endochitinase activity"/>
    <property type="evidence" value="ECO:0007669"/>
    <property type="project" value="UniProtKB-EC"/>
</dbReference>
<evidence type="ECO:0000313" key="9">
    <source>
        <dbReference type="EMBL" id="MBC8579890.1"/>
    </source>
</evidence>
<dbReference type="EMBL" id="JACRSY010000014">
    <property type="protein sequence ID" value="MBC8579890.1"/>
    <property type="molecule type" value="Genomic_DNA"/>
</dbReference>
<dbReference type="Gene3D" id="3.20.20.80">
    <property type="entry name" value="Glycosidases"/>
    <property type="match status" value="1"/>
</dbReference>
<dbReference type="PANTHER" id="PTHR11177">
    <property type="entry name" value="CHITINASE"/>
    <property type="match status" value="1"/>
</dbReference>
<gene>
    <name evidence="9" type="ORF">H8718_10160</name>
</gene>
<organism evidence="9 10">
    <name type="scientific">Zhenhengia yiwuensis</name>
    <dbReference type="NCBI Taxonomy" id="2763666"/>
    <lineage>
        <taxon>Bacteria</taxon>
        <taxon>Bacillati</taxon>
        <taxon>Bacillota</taxon>
        <taxon>Clostridia</taxon>
        <taxon>Lachnospirales</taxon>
        <taxon>Lachnospiraceae</taxon>
        <taxon>Zhenhengia</taxon>
    </lineage>
</organism>
<dbReference type="InterPro" id="IPR050314">
    <property type="entry name" value="Glycosyl_Hydrlase_18"/>
</dbReference>
<evidence type="ECO:0000256" key="1">
    <source>
        <dbReference type="ARBA" id="ARBA00000822"/>
    </source>
</evidence>
<protein>
    <recommendedName>
        <fullName evidence="2">chitinase</fullName>
        <ecNumber evidence="2">3.2.1.14</ecNumber>
    </recommendedName>
</protein>
<dbReference type="SUPFAM" id="SSF54556">
    <property type="entry name" value="Chitinase insertion domain"/>
    <property type="match status" value="1"/>
</dbReference>
<dbReference type="GO" id="GO:0005975">
    <property type="term" value="P:carbohydrate metabolic process"/>
    <property type="evidence" value="ECO:0007669"/>
    <property type="project" value="InterPro"/>
</dbReference>
<comment type="caution">
    <text evidence="9">The sequence shown here is derived from an EMBL/GenBank/DDBJ whole genome shotgun (WGS) entry which is preliminary data.</text>
</comment>
<dbReference type="Gene3D" id="3.10.50.10">
    <property type="match status" value="1"/>
</dbReference>
<proteinExistence type="inferred from homology"/>
<feature type="domain" description="GH18" evidence="8">
    <location>
        <begin position="120"/>
        <end position="441"/>
    </location>
</feature>
<dbReference type="InterPro" id="IPR029070">
    <property type="entry name" value="Chitinase_insertion_sf"/>
</dbReference>
<comment type="catalytic activity">
    <reaction evidence="1">
        <text>Random endo-hydrolysis of N-acetyl-beta-D-glucosaminide (1-&gt;4)-beta-linkages in chitin and chitodextrins.</text>
        <dbReference type="EC" id="3.2.1.14"/>
    </reaction>
</comment>
<keyword evidence="5 6" id="KW-0326">Glycosidase</keyword>
<evidence type="ECO:0000256" key="2">
    <source>
        <dbReference type="ARBA" id="ARBA00012729"/>
    </source>
</evidence>